<comment type="caution">
    <text evidence="2">The sequence shown here is derived from an EMBL/GenBank/DDBJ whole genome shotgun (WGS) entry which is preliminary data.</text>
</comment>
<protein>
    <submittedName>
        <fullName evidence="2">Uncharacterized protein</fullName>
    </submittedName>
</protein>
<proteinExistence type="predicted"/>
<accession>A0ABR7YCY1</accession>
<keyword evidence="3" id="KW-1185">Reference proteome</keyword>
<name>A0ABR7YCY1_9SPHI</name>
<dbReference type="EMBL" id="JACOIJ010000008">
    <property type="protein sequence ID" value="MBD1429164.1"/>
    <property type="molecule type" value="Genomic_DNA"/>
</dbReference>
<keyword evidence="1" id="KW-0732">Signal</keyword>
<evidence type="ECO:0000256" key="1">
    <source>
        <dbReference type="SAM" id="SignalP"/>
    </source>
</evidence>
<reference evidence="2 3" key="1">
    <citation type="submission" date="2020-08" db="EMBL/GenBank/DDBJ databases">
        <title>Sphingobacterium sp. DN04309 isolated from aquaculture water.</title>
        <authorList>
            <person name="Zhang M."/>
        </authorList>
    </citation>
    <scope>NUCLEOTIDE SEQUENCE [LARGE SCALE GENOMIC DNA]</scope>
    <source>
        <strain evidence="2 3">DN04309</strain>
    </source>
</reference>
<gene>
    <name evidence="2" type="ORF">H8B04_06210</name>
</gene>
<feature type="chain" id="PRO_5045597208" evidence="1">
    <location>
        <begin position="23"/>
        <end position="269"/>
    </location>
</feature>
<dbReference type="RefSeq" id="WP_190301776.1">
    <property type="nucleotide sequence ID" value="NZ_JACOIJ010000008.1"/>
</dbReference>
<sequence length="269" mass="31676">MKILFNNFILVLFLTISLETTAQISTNRSFPPINGNKEDKKWYAHPDSTDFNFSISPNYFLLGTLNGYMGRKYSNPEENTIDSYKAATHLKRYIFDFIKNHYFTSPDSTDAYFIKDEKVAKKINSYFDQDGKIIPQELKDENELYSYILGKYLVYGEHLDENIYKIIIVNSFEGDLVYKSLKQIGCDKILYKIYRGYIPTSQVYYFEATPRMIKFFKSFANLKDKISHESILSYLEIRSISTLNDIKRMRNESKNKEFNRIKAAFSNDR</sequence>
<feature type="signal peptide" evidence="1">
    <location>
        <begin position="1"/>
        <end position="22"/>
    </location>
</feature>
<evidence type="ECO:0000313" key="3">
    <source>
        <dbReference type="Proteomes" id="UP000651271"/>
    </source>
</evidence>
<organism evidence="2 3">
    <name type="scientific">Sphingobacterium litopenaei</name>
    <dbReference type="NCBI Taxonomy" id="2763500"/>
    <lineage>
        <taxon>Bacteria</taxon>
        <taxon>Pseudomonadati</taxon>
        <taxon>Bacteroidota</taxon>
        <taxon>Sphingobacteriia</taxon>
        <taxon>Sphingobacteriales</taxon>
        <taxon>Sphingobacteriaceae</taxon>
        <taxon>Sphingobacterium</taxon>
    </lineage>
</organism>
<dbReference type="Proteomes" id="UP000651271">
    <property type="component" value="Unassembled WGS sequence"/>
</dbReference>
<evidence type="ECO:0000313" key="2">
    <source>
        <dbReference type="EMBL" id="MBD1429164.1"/>
    </source>
</evidence>